<evidence type="ECO:0000256" key="1">
    <source>
        <dbReference type="ARBA" id="ARBA00023186"/>
    </source>
</evidence>
<dbReference type="Proteomes" id="UP000253065">
    <property type="component" value="Unassembled WGS sequence"/>
</dbReference>
<evidence type="ECO:0000313" key="3">
    <source>
        <dbReference type="EMBL" id="RBP77300.1"/>
    </source>
</evidence>
<comment type="caution">
    <text evidence="4">The sequence shown here is derived from an EMBL/GenBank/DDBJ whole genome shotgun (WGS) entry which is preliminary data.</text>
</comment>
<dbReference type="EMBL" id="QNSA01000001">
    <property type="protein sequence ID" value="RBP77300.1"/>
    <property type="molecule type" value="Genomic_DNA"/>
</dbReference>
<dbReference type="EMBL" id="QPJB01000001">
    <property type="protein sequence ID" value="RCW38146.1"/>
    <property type="molecule type" value="Genomic_DNA"/>
</dbReference>
<name>A0A368VAK2_MARNT</name>
<dbReference type="CDD" id="cd06257">
    <property type="entry name" value="DnaJ"/>
    <property type="match status" value="1"/>
</dbReference>
<evidence type="ECO:0000259" key="2">
    <source>
        <dbReference type="PROSITE" id="PS50076"/>
    </source>
</evidence>
<reference evidence="4 5" key="1">
    <citation type="submission" date="2018-07" db="EMBL/GenBank/DDBJ databases">
        <title>Freshwater and sediment microbial communities from various areas in North America, analyzing microbe dynamics in response to fracking.</title>
        <authorList>
            <person name="Lamendella R."/>
        </authorList>
    </citation>
    <scope>NUCLEOTIDE SEQUENCE [LARGE SCALE GENOMIC DNA]</scope>
    <source>
        <strain evidence="4 5">114E</strain>
        <strain evidence="3 6">114E_o</strain>
    </source>
</reference>
<dbReference type="PROSITE" id="PS50076">
    <property type="entry name" value="DNAJ_2"/>
    <property type="match status" value="1"/>
</dbReference>
<feature type="domain" description="J" evidence="2">
    <location>
        <begin position="171"/>
        <end position="225"/>
    </location>
</feature>
<evidence type="ECO:0000313" key="4">
    <source>
        <dbReference type="EMBL" id="RCW38146.1"/>
    </source>
</evidence>
<evidence type="ECO:0000313" key="5">
    <source>
        <dbReference type="Proteomes" id="UP000252795"/>
    </source>
</evidence>
<dbReference type="Proteomes" id="UP000252795">
    <property type="component" value="Unassembled WGS sequence"/>
</dbReference>
<gene>
    <name evidence="4" type="ORF">DET51_101495</name>
    <name evidence="3" type="ORF">DET64_101496</name>
</gene>
<dbReference type="AlphaFoldDB" id="A0A368VAK2"/>
<dbReference type="InterPro" id="IPR036869">
    <property type="entry name" value="J_dom_sf"/>
</dbReference>
<proteinExistence type="predicted"/>
<dbReference type="Gene3D" id="1.10.287.110">
    <property type="entry name" value="DnaJ domain"/>
    <property type="match status" value="1"/>
</dbReference>
<dbReference type="InterPro" id="IPR001623">
    <property type="entry name" value="DnaJ_domain"/>
</dbReference>
<accession>A0A368VAK2</accession>
<dbReference type="InterPro" id="IPR021059">
    <property type="entry name" value="DnaJ-related_N"/>
</dbReference>
<dbReference type="Pfam" id="PF12339">
    <property type="entry name" value="DNAJ_related"/>
    <property type="match status" value="1"/>
</dbReference>
<keyword evidence="1" id="KW-0143">Chaperone</keyword>
<keyword evidence="6" id="KW-1185">Reference proteome</keyword>
<dbReference type="SUPFAM" id="SSF46565">
    <property type="entry name" value="Chaperone J-domain"/>
    <property type="match status" value="1"/>
</dbReference>
<sequence length="225" mass="25400">MMAMTISADNQILDDSPAARGEEHSWLQQQVQHLLVAVEHELRAAGPAGLSELELIRALQGERWSLIGTVDFHEPDRLYPVHFLLFHVLYRLRDQIALEGESLNISPLRLSIGQMVTRTESTALPDSTDALREFYLDLSQYFLSEAAIQEMMDNFWAGNTLSRPEHSEAAEAARTLGFDELPGQFATVKKRFRKLVMRAHPDRGGDTGEIQQLNQAFSILKAHYA</sequence>
<organism evidence="4 5">
    <name type="scientific">Marinobacter nauticus</name>
    <name type="common">Marinobacter hydrocarbonoclasticus</name>
    <name type="synonym">Marinobacter aquaeolei</name>
    <dbReference type="NCBI Taxonomy" id="2743"/>
    <lineage>
        <taxon>Bacteria</taxon>
        <taxon>Pseudomonadati</taxon>
        <taxon>Pseudomonadota</taxon>
        <taxon>Gammaproteobacteria</taxon>
        <taxon>Pseudomonadales</taxon>
        <taxon>Marinobacteraceae</taxon>
        <taxon>Marinobacter</taxon>
    </lineage>
</organism>
<evidence type="ECO:0000313" key="6">
    <source>
        <dbReference type="Proteomes" id="UP000253065"/>
    </source>
</evidence>
<protein>
    <submittedName>
        <fullName evidence="4">DnaJ-like protein</fullName>
    </submittedName>
</protein>